<organism evidence="4 5">
    <name type="scientific">Streptomyces rubrolavendulae</name>
    <dbReference type="NCBI Taxonomy" id="285473"/>
    <lineage>
        <taxon>Bacteria</taxon>
        <taxon>Bacillati</taxon>
        <taxon>Actinomycetota</taxon>
        <taxon>Actinomycetes</taxon>
        <taxon>Kitasatosporales</taxon>
        <taxon>Streptomycetaceae</taxon>
        <taxon>Streptomyces</taxon>
    </lineage>
</organism>
<dbReference type="PATRIC" id="fig|285473.5.peg.751"/>
<evidence type="ECO:0000256" key="2">
    <source>
        <dbReference type="SAM" id="MobiDB-lite"/>
    </source>
</evidence>
<dbReference type="InterPro" id="IPR036890">
    <property type="entry name" value="HATPase_C_sf"/>
</dbReference>
<feature type="compositionally biased region" description="Low complexity" evidence="2">
    <location>
        <begin position="1"/>
        <end position="65"/>
    </location>
</feature>
<evidence type="ECO:0000259" key="3">
    <source>
        <dbReference type="SMART" id="SM00387"/>
    </source>
</evidence>
<keyword evidence="1" id="KW-0723">Serine/threonine-protein kinase</keyword>
<dbReference type="CDD" id="cd16934">
    <property type="entry name" value="HATPase_RsbT-like"/>
    <property type="match status" value="1"/>
</dbReference>
<dbReference type="InterPro" id="IPR003594">
    <property type="entry name" value="HATPase_dom"/>
</dbReference>
<dbReference type="EMBL" id="CP017316">
    <property type="protein sequence ID" value="AOT57912.1"/>
    <property type="molecule type" value="Genomic_DNA"/>
</dbReference>
<reference evidence="4 5" key="1">
    <citation type="submission" date="2016-09" db="EMBL/GenBank/DDBJ databases">
        <title>Streptomyces rubrolavendulae MJM4426 Genome sequencing and assembly.</title>
        <authorList>
            <person name="Kim J.-G."/>
        </authorList>
    </citation>
    <scope>NUCLEOTIDE SEQUENCE [LARGE SCALE GENOMIC DNA]</scope>
    <source>
        <strain evidence="4 5">MJM4426</strain>
    </source>
</reference>
<dbReference type="RefSeq" id="WP_420496647.1">
    <property type="nucleotide sequence ID" value="NZ_CP017316.1"/>
</dbReference>
<dbReference type="STRING" id="285473.A4G23_00708"/>
<feature type="domain" description="Histidine kinase/HSP90-like ATPase" evidence="3">
    <location>
        <begin position="126"/>
        <end position="226"/>
    </location>
</feature>
<dbReference type="SUPFAM" id="SSF55874">
    <property type="entry name" value="ATPase domain of HSP90 chaperone/DNA topoisomerase II/histidine kinase"/>
    <property type="match status" value="1"/>
</dbReference>
<evidence type="ECO:0000313" key="5">
    <source>
        <dbReference type="Proteomes" id="UP000095349"/>
    </source>
</evidence>
<dbReference type="Gene3D" id="3.30.565.10">
    <property type="entry name" value="Histidine kinase-like ATPase, C-terminal domain"/>
    <property type="match status" value="1"/>
</dbReference>
<accession>A0A1D8FXK0</accession>
<gene>
    <name evidence="4" type="primary">rsbT</name>
    <name evidence="4" type="ORF">A4G23_00708</name>
</gene>
<dbReference type="EC" id="2.7.11.1" evidence="4"/>
<evidence type="ECO:0000313" key="4">
    <source>
        <dbReference type="EMBL" id="AOT57912.1"/>
    </source>
</evidence>
<sequence length="226" mass="23044">MTPRDALAASAPAAGPGPAALPYPSAAGAPYRDAGPYPDAGAHPDAAPAAAHPDAAPAAAHPDAGPYREYRGGGAVPDACAAGTDTDDAGADPARCSRYEVRSEEDLLTVRHAVRAATVEAGFGIVDQTRIVTAASELARNAYVHGGGGTLEVRLFPPGGRRGLRLTVRDEGPGIPDVEAALRDGFTTGSGLGHGLGGARRLMHDFRVRTAPGKGTTVVVTRWNDR</sequence>
<dbReference type="Pfam" id="PF02518">
    <property type="entry name" value="HATPase_c"/>
    <property type="match status" value="1"/>
</dbReference>
<proteinExistence type="predicted"/>
<dbReference type="SMART" id="SM00387">
    <property type="entry name" value="HATPase_c"/>
    <property type="match status" value="1"/>
</dbReference>
<keyword evidence="4" id="KW-0808">Transferase</keyword>
<dbReference type="GO" id="GO:0004674">
    <property type="term" value="F:protein serine/threonine kinase activity"/>
    <property type="evidence" value="ECO:0007669"/>
    <property type="project" value="UniProtKB-KW"/>
</dbReference>
<protein>
    <submittedName>
        <fullName evidence="4">Serine/threonine-protein kinase RsbT</fullName>
        <ecNumber evidence="4">2.7.11.1</ecNumber>
    </submittedName>
</protein>
<keyword evidence="4" id="KW-0418">Kinase</keyword>
<evidence type="ECO:0000256" key="1">
    <source>
        <dbReference type="ARBA" id="ARBA00022527"/>
    </source>
</evidence>
<keyword evidence="5" id="KW-1185">Reference proteome</keyword>
<dbReference type="Proteomes" id="UP000095349">
    <property type="component" value="Chromosome"/>
</dbReference>
<dbReference type="AlphaFoldDB" id="A0A1D8FXK0"/>
<name>A0A1D8FXK0_9ACTN</name>
<feature type="region of interest" description="Disordered" evidence="2">
    <location>
        <begin position="1"/>
        <end position="71"/>
    </location>
</feature>
<dbReference type="InterPro" id="IPR050267">
    <property type="entry name" value="Anti-sigma-factor_SerPK"/>
</dbReference>
<dbReference type="PANTHER" id="PTHR35526:SF3">
    <property type="entry name" value="ANTI-SIGMA-F FACTOR RSBW"/>
    <property type="match status" value="1"/>
</dbReference>
<dbReference type="PANTHER" id="PTHR35526">
    <property type="entry name" value="ANTI-SIGMA-F FACTOR RSBW-RELATED"/>
    <property type="match status" value="1"/>
</dbReference>
<dbReference type="KEGG" id="srn:A4G23_00708"/>